<reference evidence="4 5" key="1">
    <citation type="submission" date="2014-04" db="EMBL/GenBank/DDBJ databases">
        <title>Genome evolution of avian class.</title>
        <authorList>
            <person name="Zhang G."/>
            <person name="Li C."/>
        </authorList>
    </citation>
    <scope>NUCLEOTIDE SEQUENCE [LARGE SCALE GENOMIC DNA]</scope>
    <source>
        <strain evidence="4">BGI_N307</strain>
    </source>
</reference>
<dbReference type="GO" id="GO:0140359">
    <property type="term" value="F:ABC-type transporter activity"/>
    <property type="evidence" value="ECO:0007669"/>
    <property type="project" value="InterPro"/>
</dbReference>
<sequence>MISGDTAVTAGEVGQGSPGSLGCCPQQDHLWPDLTVHQHLEAYAAIRGIREEDAAVTISRIAKALDLQKHFKTPARRLSAGQARELCFALSVLGDPTVMLWDEPSVSMDVKGQHQMWKVIQNAMKSKKHAAVLVTQYLEEAMAICDRVAILVSGHLRYIGTVEDLKSKYGRYYHLEVKIADIRQSDAVHAEIIHLFPSAARQGRTSSLLTYKIPMEHVLPLSQSFSKLEAAKQTFRLEEYSLSLHTLQQVFGDLTRDLEEHNLDLASDGAVEQRPLYP</sequence>
<proteinExistence type="predicted"/>
<feature type="domain" description="ABCA1-4-like C-terminal R2 regulatory" evidence="3">
    <location>
        <begin position="171"/>
        <end position="243"/>
    </location>
</feature>
<feature type="region of interest" description="Disordered" evidence="1">
    <location>
        <begin position="1"/>
        <end position="21"/>
    </location>
</feature>
<dbReference type="PANTHER" id="PTHR19229">
    <property type="entry name" value="ATP-BINDING CASSETTE TRANSPORTER SUBFAMILY A ABCA"/>
    <property type="match status" value="1"/>
</dbReference>
<dbReference type="InterPro" id="IPR026082">
    <property type="entry name" value="ABCA"/>
</dbReference>
<accession>A0A093GIE6</accession>
<evidence type="ECO:0000259" key="2">
    <source>
        <dbReference type="Pfam" id="PF00005"/>
    </source>
</evidence>
<dbReference type="Gene3D" id="3.40.50.300">
    <property type="entry name" value="P-loop containing nucleotide triphosphate hydrolases"/>
    <property type="match status" value="1"/>
</dbReference>
<evidence type="ECO:0000313" key="5">
    <source>
        <dbReference type="Proteomes" id="UP000053875"/>
    </source>
</evidence>
<dbReference type="AlphaFoldDB" id="A0A093GIE6"/>
<dbReference type="STRING" id="118200.A0A093GIE6"/>
<dbReference type="Pfam" id="PF23321">
    <property type="entry name" value="R1_ABCA1"/>
    <property type="match status" value="1"/>
</dbReference>
<dbReference type="InterPro" id="IPR056264">
    <property type="entry name" value="R2_ABCA1-4-like"/>
</dbReference>
<keyword evidence="4" id="KW-0547">Nucleotide-binding</keyword>
<dbReference type="Proteomes" id="UP000053875">
    <property type="component" value="Unassembled WGS sequence"/>
</dbReference>
<evidence type="ECO:0000259" key="3">
    <source>
        <dbReference type="Pfam" id="PF23321"/>
    </source>
</evidence>
<name>A0A093GIE6_DRYPU</name>
<dbReference type="GO" id="GO:0016887">
    <property type="term" value="F:ATP hydrolysis activity"/>
    <property type="evidence" value="ECO:0007669"/>
    <property type="project" value="InterPro"/>
</dbReference>
<keyword evidence="4" id="KW-0067">ATP-binding</keyword>
<keyword evidence="5" id="KW-1185">Reference proteome</keyword>
<dbReference type="GO" id="GO:0005524">
    <property type="term" value="F:ATP binding"/>
    <property type="evidence" value="ECO:0007669"/>
    <property type="project" value="UniProtKB-KW"/>
</dbReference>
<dbReference type="InterPro" id="IPR027417">
    <property type="entry name" value="P-loop_NTPase"/>
</dbReference>
<gene>
    <name evidence="4" type="ORF">N307_12898</name>
</gene>
<evidence type="ECO:0000313" key="4">
    <source>
        <dbReference type="EMBL" id="KFV68993.1"/>
    </source>
</evidence>
<evidence type="ECO:0000256" key="1">
    <source>
        <dbReference type="SAM" id="MobiDB-lite"/>
    </source>
</evidence>
<dbReference type="PANTHER" id="PTHR19229:SF274">
    <property type="entry name" value="ABC-TYPE ORGANIC ANION TRANSPORTER ABCA8"/>
    <property type="match status" value="1"/>
</dbReference>
<protein>
    <submittedName>
        <fullName evidence="4">ATP-binding cassette sub-family A member 9</fullName>
    </submittedName>
</protein>
<dbReference type="GO" id="GO:0016020">
    <property type="term" value="C:membrane"/>
    <property type="evidence" value="ECO:0007669"/>
    <property type="project" value="InterPro"/>
</dbReference>
<dbReference type="EMBL" id="KL216287">
    <property type="protein sequence ID" value="KFV68993.1"/>
    <property type="molecule type" value="Genomic_DNA"/>
</dbReference>
<dbReference type="GO" id="GO:0005319">
    <property type="term" value="F:lipid transporter activity"/>
    <property type="evidence" value="ECO:0007669"/>
    <property type="project" value="TreeGrafter"/>
</dbReference>
<organism evidence="4 5">
    <name type="scientific">Dryobates pubescens</name>
    <name type="common">Downy woodpecker</name>
    <name type="synonym">Picoides pubescens</name>
    <dbReference type="NCBI Taxonomy" id="118200"/>
    <lineage>
        <taxon>Eukaryota</taxon>
        <taxon>Metazoa</taxon>
        <taxon>Chordata</taxon>
        <taxon>Craniata</taxon>
        <taxon>Vertebrata</taxon>
        <taxon>Euteleostomi</taxon>
        <taxon>Archelosauria</taxon>
        <taxon>Archosauria</taxon>
        <taxon>Dinosauria</taxon>
        <taxon>Saurischia</taxon>
        <taxon>Theropoda</taxon>
        <taxon>Coelurosauria</taxon>
        <taxon>Aves</taxon>
        <taxon>Neognathae</taxon>
        <taxon>Neoaves</taxon>
        <taxon>Telluraves</taxon>
        <taxon>Coraciimorphae</taxon>
        <taxon>Piciformes</taxon>
        <taxon>Picidae</taxon>
        <taxon>Dryobates</taxon>
    </lineage>
</organism>
<dbReference type="Pfam" id="PF00005">
    <property type="entry name" value="ABC_tran"/>
    <property type="match status" value="1"/>
</dbReference>
<dbReference type="SUPFAM" id="SSF52540">
    <property type="entry name" value="P-loop containing nucleoside triphosphate hydrolases"/>
    <property type="match status" value="1"/>
</dbReference>
<dbReference type="InterPro" id="IPR003439">
    <property type="entry name" value="ABC_transporter-like_ATP-bd"/>
</dbReference>
<feature type="domain" description="ABC transporter" evidence="2">
    <location>
        <begin position="15"/>
        <end position="105"/>
    </location>
</feature>